<dbReference type="GO" id="GO:0050661">
    <property type="term" value="F:NADP binding"/>
    <property type="evidence" value="ECO:0007669"/>
    <property type="project" value="InterPro"/>
</dbReference>
<gene>
    <name evidence="12" type="ORF">METZ01_LOCUS38290</name>
</gene>
<dbReference type="PIRSF" id="PIRSF000445">
    <property type="entry name" value="4pyrrol_synth_GluRdtase"/>
    <property type="match status" value="1"/>
</dbReference>
<dbReference type="UniPathway" id="UPA00251">
    <property type="reaction ID" value="UER00316"/>
</dbReference>
<dbReference type="Pfam" id="PF00745">
    <property type="entry name" value="GlutR_dimer"/>
    <property type="match status" value="1"/>
</dbReference>
<evidence type="ECO:0000256" key="4">
    <source>
        <dbReference type="ARBA" id="ARBA00022857"/>
    </source>
</evidence>
<dbReference type="Gene3D" id="3.40.50.720">
    <property type="entry name" value="NAD(P)-binding Rossmann-like Domain"/>
    <property type="match status" value="1"/>
</dbReference>
<keyword evidence="5" id="KW-0560">Oxidoreductase</keyword>
<dbReference type="InterPro" id="IPR000343">
    <property type="entry name" value="4pyrrol_synth_GluRdtase"/>
</dbReference>
<comment type="pathway">
    <text evidence="1">Porphyrin-containing compound metabolism; protoporphyrin-IX biosynthesis; 5-aminolevulinate from L-glutamyl-tRNA(Glu): step 1/2.</text>
</comment>
<feature type="domain" description="Tetrapyrrole biosynthesis glutamyl-tRNA reductase dimerisation" evidence="9">
    <location>
        <begin position="323"/>
        <end position="404"/>
    </location>
</feature>
<evidence type="ECO:0000259" key="11">
    <source>
        <dbReference type="Pfam" id="PF05201"/>
    </source>
</evidence>
<evidence type="ECO:0000256" key="6">
    <source>
        <dbReference type="ARBA" id="ARBA00023244"/>
    </source>
</evidence>
<dbReference type="EMBL" id="UINC01001635">
    <property type="protein sequence ID" value="SUZ85436.1"/>
    <property type="molecule type" value="Genomic_DNA"/>
</dbReference>
<evidence type="ECO:0000256" key="2">
    <source>
        <dbReference type="ARBA" id="ARBA00005916"/>
    </source>
</evidence>
<dbReference type="Gene3D" id="3.30.460.30">
    <property type="entry name" value="Glutamyl-tRNA reductase, N-terminal domain"/>
    <property type="match status" value="1"/>
</dbReference>
<evidence type="ECO:0000256" key="3">
    <source>
        <dbReference type="ARBA" id="ARBA00012970"/>
    </source>
</evidence>
<dbReference type="EC" id="1.2.1.70" evidence="3"/>
<comment type="similarity">
    <text evidence="2">Belongs to the glutamyl-tRNA reductase family.</text>
</comment>
<keyword evidence="6" id="KW-0627">Porphyrin biosynthesis</keyword>
<dbReference type="NCBIfam" id="TIGR01035">
    <property type="entry name" value="hemA"/>
    <property type="match status" value="1"/>
</dbReference>
<proteinExistence type="inferred from homology"/>
<dbReference type="SUPFAM" id="SSF69075">
    <property type="entry name" value="Glutamyl tRNA-reductase dimerization domain"/>
    <property type="match status" value="1"/>
</dbReference>
<organism evidence="12">
    <name type="scientific">marine metagenome</name>
    <dbReference type="NCBI Taxonomy" id="408172"/>
    <lineage>
        <taxon>unclassified sequences</taxon>
        <taxon>metagenomes</taxon>
        <taxon>ecological metagenomes</taxon>
    </lineage>
</organism>
<dbReference type="SUPFAM" id="SSF51735">
    <property type="entry name" value="NAD(P)-binding Rossmann-fold domains"/>
    <property type="match status" value="1"/>
</dbReference>
<keyword evidence="4" id="KW-0521">NADP</keyword>
<evidence type="ECO:0000259" key="10">
    <source>
        <dbReference type="Pfam" id="PF01488"/>
    </source>
</evidence>
<protein>
    <recommendedName>
        <fullName evidence="3">glutamyl-tRNA reductase</fullName>
        <ecNumber evidence="3">1.2.1.70</ecNumber>
    </recommendedName>
</protein>
<evidence type="ECO:0000256" key="1">
    <source>
        <dbReference type="ARBA" id="ARBA00005059"/>
    </source>
</evidence>
<dbReference type="InterPro" id="IPR036291">
    <property type="entry name" value="NAD(P)-bd_dom_sf"/>
</dbReference>
<feature type="domain" description="Glutamyl-tRNA reductase N-terminal" evidence="11">
    <location>
        <begin position="7"/>
        <end position="159"/>
    </location>
</feature>
<dbReference type="InterPro" id="IPR036453">
    <property type="entry name" value="GluRdtase_dimer_dom_sf"/>
</dbReference>
<dbReference type="PANTHER" id="PTHR43013:SF1">
    <property type="entry name" value="GLUTAMYL-TRNA REDUCTASE"/>
    <property type="match status" value="1"/>
</dbReference>
<dbReference type="GO" id="GO:0008883">
    <property type="term" value="F:glutamyl-tRNA reductase activity"/>
    <property type="evidence" value="ECO:0007669"/>
    <property type="project" value="UniProtKB-EC"/>
</dbReference>
<comment type="catalytic activity">
    <reaction evidence="7">
        <text>(S)-4-amino-5-oxopentanoate + tRNA(Glu) + NADP(+) = L-glutamyl-tRNA(Glu) + NADPH + H(+)</text>
        <dbReference type="Rhea" id="RHEA:12344"/>
        <dbReference type="Rhea" id="RHEA-COMP:9663"/>
        <dbReference type="Rhea" id="RHEA-COMP:9680"/>
        <dbReference type="ChEBI" id="CHEBI:15378"/>
        <dbReference type="ChEBI" id="CHEBI:57501"/>
        <dbReference type="ChEBI" id="CHEBI:57783"/>
        <dbReference type="ChEBI" id="CHEBI:58349"/>
        <dbReference type="ChEBI" id="CHEBI:78442"/>
        <dbReference type="ChEBI" id="CHEBI:78520"/>
        <dbReference type="EC" id="1.2.1.70"/>
    </reaction>
</comment>
<evidence type="ECO:0000313" key="12">
    <source>
        <dbReference type="EMBL" id="SUZ85436.1"/>
    </source>
</evidence>
<evidence type="ECO:0000256" key="8">
    <source>
        <dbReference type="SAM" id="MobiDB-lite"/>
    </source>
</evidence>
<evidence type="ECO:0000256" key="5">
    <source>
        <dbReference type="ARBA" id="ARBA00023002"/>
    </source>
</evidence>
<evidence type="ECO:0000256" key="7">
    <source>
        <dbReference type="ARBA" id="ARBA00047464"/>
    </source>
</evidence>
<dbReference type="Pfam" id="PF05201">
    <property type="entry name" value="GlutR_N"/>
    <property type="match status" value="1"/>
</dbReference>
<sequence>MDKIGVVSVSWRRQGVDEVARFTIPANKRPKVMREIATRANLQEVVYLATCNRVEVVYVGNRSSSPSVCRPHIYTAITGQTPAPGESERAMTAWVGEGAVEHVFHVAAGLDSAMVGETEIRGQIRDSLQLSSSLNLVGPRLAWVFEEAAKTARRIHGTTKIGKGKVSLAEVAILRARERLAETPSALGVVGVSPMTERCAKKLALEGIQIIVFNRSLERAAELADRVGGVARPLTALGEGTDEIEVVVTATAAPEPVITLADLERLAARSPSGRPPLIIDMANPPDVAAADAITAGVERIDINDIVDQGREHSEQRADAAADARAMVDRALEDLRDRLVDKALSPMLVAMQQKYQETTRIALERLFRKDLSTLSEDDREAVARWARVLARRLAHVPLVGMRSIVRDKGLDVATTFLADVDEFLGAEFQRRLSEEDSLQLASGEGDTELDTERVTL</sequence>
<dbReference type="InterPro" id="IPR015895">
    <property type="entry name" value="4pyrrol_synth_GluRdtase_N"/>
</dbReference>
<feature type="region of interest" description="Disordered" evidence="8">
    <location>
        <begin position="436"/>
        <end position="455"/>
    </location>
</feature>
<dbReference type="SUPFAM" id="SSF69742">
    <property type="entry name" value="Glutamyl tRNA-reductase catalytic, N-terminal domain"/>
    <property type="match status" value="1"/>
</dbReference>
<dbReference type="Pfam" id="PF01488">
    <property type="entry name" value="Shikimate_DH"/>
    <property type="match status" value="1"/>
</dbReference>
<feature type="domain" description="Quinate/shikimate 5-dehydrogenase/glutamyl-tRNA reductase" evidence="10">
    <location>
        <begin position="187"/>
        <end position="305"/>
    </location>
</feature>
<dbReference type="PANTHER" id="PTHR43013">
    <property type="entry name" value="GLUTAMYL-TRNA REDUCTASE"/>
    <property type="match status" value="1"/>
</dbReference>
<evidence type="ECO:0000259" key="9">
    <source>
        <dbReference type="Pfam" id="PF00745"/>
    </source>
</evidence>
<dbReference type="GO" id="GO:0019353">
    <property type="term" value="P:protoporphyrinogen IX biosynthetic process from glutamate"/>
    <property type="evidence" value="ECO:0007669"/>
    <property type="project" value="TreeGrafter"/>
</dbReference>
<dbReference type="InterPro" id="IPR006151">
    <property type="entry name" value="Shikm_DH/Glu-tRNA_Rdtase"/>
</dbReference>
<dbReference type="HAMAP" id="MF_00087">
    <property type="entry name" value="Glu_tRNA_reductase"/>
    <property type="match status" value="1"/>
</dbReference>
<accession>A0A381R166</accession>
<dbReference type="InterPro" id="IPR015896">
    <property type="entry name" value="4pyrrol_synth_GluRdtase_dimer"/>
</dbReference>
<name>A0A381R166_9ZZZZ</name>
<dbReference type="InterPro" id="IPR036343">
    <property type="entry name" value="GluRdtase_N_sf"/>
</dbReference>
<reference evidence="12" key="1">
    <citation type="submission" date="2018-05" db="EMBL/GenBank/DDBJ databases">
        <authorList>
            <person name="Lanie J.A."/>
            <person name="Ng W.-L."/>
            <person name="Kazmierczak K.M."/>
            <person name="Andrzejewski T.M."/>
            <person name="Davidsen T.M."/>
            <person name="Wayne K.J."/>
            <person name="Tettelin H."/>
            <person name="Glass J.I."/>
            <person name="Rusch D."/>
            <person name="Podicherti R."/>
            <person name="Tsui H.-C.T."/>
            <person name="Winkler M.E."/>
        </authorList>
    </citation>
    <scope>NUCLEOTIDE SEQUENCE</scope>
</reference>
<dbReference type="AlphaFoldDB" id="A0A381R166"/>